<dbReference type="SUPFAM" id="SSF57625">
    <property type="entry name" value="Invertebrate chitin-binding proteins"/>
    <property type="match status" value="1"/>
</dbReference>
<accession>A0A1B0CEP8</accession>
<evidence type="ECO:0000256" key="1">
    <source>
        <dbReference type="SAM" id="SignalP"/>
    </source>
</evidence>
<feature type="domain" description="Chitin-binding type-2" evidence="2">
    <location>
        <begin position="37"/>
        <end position="100"/>
    </location>
</feature>
<dbReference type="InterPro" id="IPR002557">
    <property type="entry name" value="Chitin-bd_dom"/>
</dbReference>
<dbReference type="GO" id="GO:0008061">
    <property type="term" value="F:chitin binding"/>
    <property type="evidence" value="ECO:0007669"/>
    <property type="project" value="InterPro"/>
</dbReference>
<keyword evidence="5" id="KW-1185">Reference proteome</keyword>
<dbReference type="EMBL" id="GITU01006523">
    <property type="protein sequence ID" value="MBC1175226.1"/>
    <property type="molecule type" value="Transcribed_RNA"/>
</dbReference>
<dbReference type="SMART" id="SM00494">
    <property type="entry name" value="ChtBD2"/>
    <property type="match status" value="1"/>
</dbReference>
<name>A0A1B0CEP8_LUTLO</name>
<dbReference type="PROSITE" id="PS50940">
    <property type="entry name" value="CHIT_BIND_II"/>
    <property type="match status" value="1"/>
</dbReference>
<protein>
    <submittedName>
        <fullName evidence="3">Putative peritrophin-1-like protein</fullName>
    </submittedName>
</protein>
<evidence type="ECO:0000313" key="3">
    <source>
        <dbReference type="EMBL" id="MBC1175226.1"/>
    </source>
</evidence>
<sequence>MINCWCGIMFHRVALVLLVSFSLIAPSICDTRETCPDPTCPTIGEDEVETGLTLLPVPTNCNEFIVCNRGIPIKMYCPATLDFNPAINVCDYHRNARCQPCVPDNNVDDQEDD</sequence>
<dbReference type="AlphaFoldDB" id="A0A1B0CEP8"/>
<dbReference type="Gene3D" id="2.170.140.10">
    <property type="entry name" value="Chitin binding domain"/>
    <property type="match status" value="1"/>
</dbReference>
<feature type="chain" id="PRO_5044555285" evidence="1">
    <location>
        <begin position="30"/>
        <end position="113"/>
    </location>
</feature>
<dbReference type="EnsemblMetazoa" id="LLOJ002818-RA">
    <property type="protein sequence ID" value="LLOJ002818-PA"/>
    <property type="gene ID" value="LLOJ002818"/>
</dbReference>
<dbReference type="Pfam" id="PF01607">
    <property type="entry name" value="CBM_14"/>
    <property type="match status" value="1"/>
</dbReference>
<reference evidence="5" key="1">
    <citation type="submission" date="2012-05" db="EMBL/GenBank/DDBJ databases">
        <title>Whole Genome Assembly of Lutzomyia longipalpis.</title>
        <authorList>
            <person name="Richards S."/>
            <person name="Qu C."/>
            <person name="Dillon R."/>
            <person name="Worley K."/>
            <person name="Scherer S."/>
            <person name="Batterton M."/>
            <person name="Taylor A."/>
            <person name="Hawes A."/>
            <person name="Hernandez B."/>
            <person name="Kovar C."/>
            <person name="Mandapat C."/>
            <person name="Pham C."/>
            <person name="Qu C."/>
            <person name="Jing C."/>
            <person name="Bess C."/>
            <person name="Bandaranaike D."/>
            <person name="Ngo D."/>
            <person name="Ongeri F."/>
            <person name="Arias F."/>
            <person name="Lara F."/>
            <person name="Weissenberger G."/>
            <person name="Kamau G."/>
            <person name="Han H."/>
            <person name="Shen H."/>
            <person name="Dinh H."/>
            <person name="Khalil I."/>
            <person name="Jones J."/>
            <person name="Shafer J."/>
            <person name="Jayaseelan J."/>
            <person name="Quiroz J."/>
            <person name="Blankenburg K."/>
            <person name="Nguyen L."/>
            <person name="Jackson L."/>
            <person name="Francisco L."/>
            <person name="Tang L.-Y."/>
            <person name="Pu L.-L."/>
            <person name="Perales L."/>
            <person name="Lorensuhewa L."/>
            <person name="Munidasa M."/>
            <person name="Coyle M."/>
            <person name="Taylor M."/>
            <person name="Puazo M."/>
            <person name="Firestine M."/>
            <person name="Scheel M."/>
            <person name="Javaid M."/>
            <person name="Wang M."/>
            <person name="Li M."/>
            <person name="Tabassum N."/>
            <person name="Saada N."/>
            <person name="Osuji N."/>
            <person name="Aqrawi P."/>
            <person name="Fu Q."/>
            <person name="Thornton R."/>
            <person name="Raj R."/>
            <person name="Goodspeed R."/>
            <person name="Mata R."/>
            <person name="Najjar R."/>
            <person name="Gubbala S."/>
            <person name="Lee S."/>
            <person name="Denson S."/>
            <person name="Patil S."/>
            <person name="Macmil S."/>
            <person name="Qi S."/>
            <person name="Matskevitch T."/>
            <person name="Palculict T."/>
            <person name="Mathew T."/>
            <person name="Vee V."/>
            <person name="Velamala V."/>
            <person name="Korchina V."/>
            <person name="Cai W."/>
            <person name="Liu W."/>
            <person name="Dai W."/>
            <person name="Zou X."/>
            <person name="Zhu Y."/>
            <person name="Zhang Y."/>
            <person name="Wu Y.-Q."/>
            <person name="Xin Y."/>
            <person name="Nazarath L."/>
            <person name="Kovar C."/>
            <person name="Han Y."/>
            <person name="Muzny D."/>
            <person name="Gibbs R."/>
        </authorList>
    </citation>
    <scope>NUCLEOTIDE SEQUENCE [LARGE SCALE GENOMIC DNA]</scope>
    <source>
        <strain evidence="5">Jacobina</strain>
    </source>
</reference>
<keyword evidence="1" id="KW-0732">Signal</keyword>
<evidence type="ECO:0000313" key="5">
    <source>
        <dbReference type="Proteomes" id="UP000092461"/>
    </source>
</evidence>
<dbReference type="VEuPathDB" id="VectorBase:LLOJ002818"/>
<proteinExistence type="predicted"/>
<organism evidence="4 5">
    <name type="scientific">Lutzomyia longipalpis</name>
    <name type="common">Sand fly</name>
    <dbReference type="NCBI Taxonomy" id="7200"/>
    <lineage>
        <taxon>Eukaryota</taxon>
        <taxon>Metazoa</taxon>
        <taxon>Ecdysozoa</taxon>
        <taxon>Arthropoda</taxon>
        <taxon>Hexapoda</taxon>
        <taxon>Insecta</taxon>
        <taxon>Pterygota</taxon>
        <taxon>Neoptera</taxon>
        <taxon>Endopterygota</taxon>
        <taxon>Diptera</taxon>
        <taxon>Nematocera</taxon>
        <taxon>Psychodoidea</taxon>
        <taxon>Psychodidae</taxon>
        <taxon>Lutzomyia</taxon>
        <taxon>Lutzomyia</taxon>
    </lineage>
</organism>
<dbReference type="GO" id="GO:0005576">
    <property type="term" value="C:extracellular region"/>
    <property type="evidence" value="ECO:0007669"/>
    <property type="project" value="InterPro"/>
</dbReference>
<dbReference type="EMBL" id="AJWK01009066">
    <property type="status" value="NOT_ANNOTATED_CDS"/>
    <property type="molecule type" value="Genomic_DNA"/>
</dbReference>
<dbReference type="InterPro" id="IPR036508">
    <property type="entry name" value="Chitin-bd_dom_sf"/>
</dbReference>
<reference evidence="4" key="3">
    <citation type="submission" date="2020-05" db="UniProtKB">
        <authorList>
            <consortium name="EnsemblMetazoa"/>
        </authorList>
    </citation>
    <scope>IDENTIFICATION</scope>
    <source>
        <strain evidence="4">Jacobina</strain>
    </source>
</reference>
<dbReference type="Proteomes" id="UP000092461">
    <property type="component" value="Unassembled WGS sequence"/>
</dbReference>
<evidence type="ECO:0000313" key="4">
    <source>
        <dbReference type="EnsemblMetazoa" id="LLOJ002818-PA"/>
    </source>
</evidence>
<feature type="signal peptide" evidence="1">
    <location>
        <begin position="1"/>
        <end position="29"/>
    </location>
</feature>
<reference evidence="3" key="2">
    <citation type="journal article" date="2020" name="BMC">
        <title>Leishmania infection induces a limited differential gene expression in the sand fly midgut.</title>
        <authorList>
            <person name="Coutinho-Abreu I.V."/>
            <person name="Serafim T.D."/>
            <person name="Meneses C."/>
            <person name="Kamhawi S."/>
            <person name="Oliveira F."/>
            <person name="Valenzuela J.G."/>
        </authorList>
    </citation>
    <scope>NUCLEOTIDE SEQUENCE</scope>
    <source>
        <strain evidence="3">Jacobina</strain>
        <tissue evidence="3">Midgut</tissue>
    </source>
</reference>
<evidence type="ECO:0000259" key="2">
    <source>
        <dbReference type="PROSITE" id="PS50940"/>
    </source>
</evidence>